<dbReference type="PANTHER" id="PTHR33384">
    <property type="entry name" value="EXPRESSED PROTEIN"/>
    <property type="match status" value="1"/>
</dbReference>
<dbReference type="PANTHER" id="PTHR33384:SF17">
    <property type="entry name" value="VQ DOMAIN-CONTAINING PROTEIN"/>
    <property type="match status" value="1"/>
</dbReference>
<dbReference type="EMBL" id="MNCJ02000330">
    <property type="protein sequence ID" value="KAF5765185.1"/>
    <property type="molecule type" value="Genomic_DNA"/>
</dbReference>
<proteinExistence type="predicted"/>
<dbReference type="Gramene" id="mRNA:HanXRQr2_Chr15g0700791">
    <property type="protein sequence ID" value="mRNA:HanXRQr2_Chr15g0700791"/>
    <property type="gene ID" value="HanXRQr2_Chr15g0700791"/>
</dbReference>
<evidence type="ECO:0000313" key="3">
    <source>
        <dbReference type="Proteomes" id="UP000215914"/>
    </source>
</evidence>
<organism evidence="2 3">
    <name type="scientific">Helianthus annuus</name>
    <name type="common">Common sunflower</name>
    <dbReference type="NCBI Taxonomy" id="4232"/>
    <lineage>
        <taxon>Eukaryota</taxon>
        <taxon>Viridiplantae</taxon>
        <taxon>Streptophyta</taxon>
        <taxon>Embryophyta</taxon>
        <taxon>Tracheophyta</taxon>
        <taxon>Spermatophyta</taxon>
        <taxon>Magnoliopsida</taxon>
        <taxon>eudicotyledons</taxon>
        <taxon>Gunneridae</taxon>
        <taxon>Pentapetalae</taxon>
        <taxon>asterids</taxon>
        <taxon>campanulids</taxon>
        <taxon>Asterales</taxon>
        <taxon>Asteraceae</taxon>
        <taxon>Asteroideae</taxon>
        <taxon>Heliantheae alliance</taxon>
        <taxon>Heliantheae</taxon>
        <taxon>Helianthus</taxon>
    </lineage>
</organism>
<gene>
    <name evidence="2" type="ORF">HanXRQr2_Chr15g0700791</name>
</gene>
<reference evidence="2" key="1">
    <citation type="journal article" date="2017" name="Nature">
        <title>The sunflower genome provides insights into oil metabolism, flowering and Asterid evolution.</title>
        <authorList>
            <person name="Badouin H."/>
            <person name="Gouzy J."/>
            <person name="Grassa C.J."/>
            <person name="Murat F."/>
            <person name="Staton S.E."/>
            <person name="Cottret L."/>
            <person name="Lelandais-Briere C."/>
            <person name="Owens G.L."/>
            <person name="Carrere S."/>
            <person name="Mayjonade B."/>
            <person name="Legrand L."/>
            <person name="Gill N."/>
            <person name="Kane N.C."/>
            <person name="Bowers J.E."/>
            <person name="Hubner S."/>
            <person name="Bellec A."/>
            <person name="Berard A."/>
            <person name="Berges H."/>
            <person name="Blanchet N."/>
            <person name="Boniface M.C."/>
            <person name="Brunel D."/>
            <person name="Catrice O."/>
            <person name="Chaidir N."/>
            <person name="Claudel C."/>
            <person name="Donnadieu C."/>
            <person name="Faraut T."/>
            <person name="Fievet G."/>
            <person name="Helmstetter N."/>
            <person name="King M."/>
            <person name="Knapp S.J."/>
            <person name="Lai Z."/>
            <person name="Le Paslier M.C."/>
            <person name="Lippi Y."/>
            <person name="Lorenzon L."/>
            <person name="Mandel J.R."/>
            <person name="Marage G."/>
            <person name="Marchand G."/>
            <person name="Marquand E."/>
            <person name="Bret-Mestries E."/>
            <person name="Morien E."/>
            <person name="Nambeesan S."/>
            <person name="Nguyen T."/>
            <person name="Pegot-Espagnet P."/>
            <person name="Pouilly N."/>
            <person name="Raftis F."/>
            <person name="Sallet E."/>
            <person name="Schiex T."/>
            <person name="Thomas J."/>
            <person name="Vandecasteele C."/>
            <person name="Vares D."/>
            <person name="Vear F."/>
            <person name="Vautrin S."/>
            <person name="Crespi M."/>
            <person name="Mangin B."/>
            <person name="Burke J.M."/>
            <person name="Salse J."/>
            <person name="Munos S."/>
            <person name="Vincourt P."/>
            <person name="Rieseberg L.H."/>
            <person name="Langlade N.B."/>
        </authorList>
    </citation>
    <scope>NUCLEOTIDE SEQUENCE</scope>
    <source>
        <tissue evidence="2">Leaves</tissue>
    </source>
</reference>
<protein>
    <submittedName>
        <fullName evidence="2">Uncharacterized protein</fullName>
    </submittedName>
</protein>
<comment type="caution">
    <text evidence="2">The sequence shown here is derived from an EMBL/GenBank/DDBJ whole genome shotgun (WGS) entry which is preliminary data.</text>
</comment>
<dbReference type="OrthoDB" id="646413at2759"/>
<sequence length="122" mass="14043">MQNMHHFVVKNNLVEGKTTKNGYGGRERNDTPVWPKPRRPRMTVPRELVKPFKCTNAHSQENLDGRSEILNMIITDKKSTEERDSLCYYTGSPPQRTGNPLIHDVHFINQVEVFSSLASLKH</sequence>
<accession>A0A9K3E1N0</accession>
<evidence type="ECO:0000313" key="2">
    <source>
        <dbReference type="EMBL" id="KAF5765185.1"/>
    </source>
</evidence>
<dbReference type="AlphaFoldDB" id="A0A9K3E1N0"/>
<dbReference type="Proteomes" id="UP000215914">
    <property type="component" value="Unassembled WGS sequence"/>
</dbReference>
<reference evidence="2" key="2">
    <citation type="submission" date="2020-06" db="EMBL/GenBank/DDBJ databases">
        <title>Helianthus annuus Genome sequencing and assembly Release 2.</title>
        <authorList>
            <person name="Gouzy J."/>
            <person name="Langlade N."/>
            <person name="Munos S."/>
        </authorList>
    </citation>
    <scope>NUCLEOTIDE SEQUENCE</scope>
    <source>
        <tissue evidence="2">Leaves</tissue>
    </source>
</reference>
<feature type="region of interest" description="Disordered" evidence="1">
    <location>
        <begin position="16"/>
        <end position="42"/>
    </location>
</feature>
<name>A0A9K3E1N0_HELAN</name>
<keyword evidence="3" id="KW-1185">Reference proteome</keyword>
<evidence type="ECO:0000256" key="1">
    <source>
        <dbReference type="SAM" id="MobiDB-lite"/>
    </source>
</evidence>